<evidence type="ECO:0000313" key="1">
    <source>
        <dbReference type="EMBL" id="RKG86472.1"/>
    </source>
</evidence>
<proteinExistence type="predicted"/>
<dbReference type="InterPro" id="IPR027417">
    <property type="entry name" value="P-loop_NTPase"/>
</dbReference>
<dbReference type="SUPFAM" id="SSF53795">
    <property type="entry name" value="PEP carboxykinase-like"/>
    <property type="match status" value="1"/>
</dbReference>
<accession>A0A3A8IT37</accession>
<dbReference type="OrthoDB" id="5500277at2"/>
<protein>
    <recommendedName>
        <fullName evidence="3">Serine kinase</fullName>
    </recommendedName>
</protein>
<dbReference type="Gene3D" id="3.40.50.300">
    <property type="entry name" value="P-loop containing nucleotide triphosphate hydrolases"/>
    <property type="match status" value="1"/>
</dbReference>
<reference evidence="2" key="1">
    <citation type="submission" date="2018-09" db="EMBL/GenBank/DDBJ databases">
        <authorList>
            <person name="Livingstone P.G."/>
            <person name="Whitworth D.E."/>
        </authorList>
    </citation>
    <scope>NUCLEOTIDE SEQUENCE [LARGE SCALE GENOMIC DNA]</scope>
    <source>
        <strain evidence="2">CA054A</strain>
    </source>
</reference>
<dbReference type="AlphaFoldDB" id="A0A3A8IT37"/>
<comment type="caution">
    <text evidence="1">The sequence shown here is derived from an EMBL/GenBank/DDBJ whole genome shotgun (WGS) entry which is preliminary data.</text>
</comment>
<dbReference type="Proteomes" id="UP000268094">
    <property type="component" value="Unassembled WGS sequence"/>
</dbReference>
<keyword evidence="2" id="KW-1185">Reference proteome</keyword>
<dbReference type="EMBL" id="RAVZ01000113">
    <property type="protein sequence ID" value="RKG86472.1"/>
    <property type="molecule type" value="Genomic_DNA"/>
</dbReference>
<sequence>MRAVSSGGPSPGPRDAALRVTLAGWTVALDVEDGALAVVLRRVFGAFLAPDAGASADARLVLRAPSTSRSPPAVRELPRLEPGASGTLRVEGEDYAAVLSADRTHADVTGAGRFPVETVLKVMLASALAKRGGLLIHGVGLARGERAALFVGASGAGKSTLGGLWREAGGTVLADELVAVWPEDGGGWRAAGTPWNVLSHASEAALVAVGTLAWDVDSRWEAQGAGDVARVLLLNALLPEPTVAGRAALVGAAGRVLSSVETARLVFARDASASAVVRTRLDGDGQG</sequence>
<evidence type="ECO:0000313" key="2">
    <source>
        <dbReference type="Proteomes" id="UP000268094"/>
    </source>
</evidence>
<gene>
    <name evidence="1" type="ORF">D7V88_17740</name>
</gene>
<organism evidence="1 2">
    <name type="scientific">Corallococcus terminator</name>
    <dbReference type="NCBI Taxonomy" id="2316733"/>
    <lineage>
        <taxon>Bacteria</taxon>
        <taxon>Pseudomonadati</taxon>
        <taxon>Myxococcota</taxon>
        <taxon>Myxococcia</taxon>
        <taxon>Myxococcales</taxon>
        <taxon>Cystobacterineae</taxon>
        <taxon>Myxococcaceae</taxon>
        <taxon>Corallococcus</taxon>
    </lineage>
</organism>
<name>A0A3A8IT37_9BACT</name>
<evidence type="ECO:0008006" key="3">
    <source>
        <dbReference type="Google" id="ProtNLM"/>
    </source>
</evidence>